<dbReference type="GO" id="GO:0000976">
    <property type="term" value="F:transcription cis-regulatory region binding"/>
    <property type="evidence" value="ECO:0007669"/>
    <property type="project" value="TreeGrafter"/>
</dbReference>
<accession>A0A4P6ZLN0</accession>
<dbReference type="Gene3D" id="3.40.50.2300">
    <property type="match status" value="2"/>
</dbReference>
<dbReference type="FunFam" id="1.10.260.40:FF:000002">
    <property type="entry name" value="HTH-type transcriptional repressor PurR"/>
    <property type="match status" value="1"/>
</dbReference>
<evidence type="ECO:0000256" key="7">
    <source>
        <dbReference type="RuleBase" id="RU368079"/>
    </source>
</evidence>
<dbReference type="CDD" id="cd01392">
    <property type="entry name" value="HTH_LacI"/>
    <property type="match status" value="1"/>
</dbReference>
<sequence length="333" mass="37031">MEKQKVTIYDVAHQAQVSMATVSRVVNGNSNVKPLTRKKVLKVIKDLNYHPNAVARGLASKRTTTVGVITPNVADTYFSELALGIDDIAAMYKYNIILANSDDNSKKEIHVLNTLLTKQVDGIIFMGNEITDALRKKFREAKTPIVLAGSIDSKKTEPSVNIDYRQATKDEVSHLIERGNKHIAFVTGSLDQAINSKHRLLGYQDALKKYQLPYDPKLVFSTDRSYHSGYKLSQRLIKLNVSAAMVSNDELAAGVMNGLTDSGIRIPDQFEIATSDDTKLTKMTRPTMTSITQPLYDIGAVAMRLLTKIMNKDKITNQDVLLPYGLIKRNSTK</sequence>
<keyword evidence="2 7" id="KW-0678">Repressor</keyword>
<dbReference type="AlphaFoldDB" id="A0A4P6ZLN0"/>
<organism evidence="9 10">
    <name type="scientific">Acetilactobacillus jinshanensis</name>
    <dbReference type="NCBI Taxonomy" id="1720083"/>
    <lineage>
        <taxon>Bacteria</taxon>
        <taxon>Bacillati</taxon>
        <taxon>Bacillota</taxon>
        <taxon>Bacilli</taxon>
        <taxon>Lactobacillales</taxon>
        <taxon>Lactobacillaceae</taxon>
        <taxon>Acetilactobacillus</taxon>
    </lineage>
</organism>
<dbReference type="CDD" id="cd06298">
    <property type="entry name" value="PBP1_CcpA"/>
    <property type="match status" value="1"/>
</dbReference>
<dbReference type="InterPro" id="IPR000843">
    <property type="entry name" value="HTH_LacI"/>
</dbReference>
<dbReference type="SUPFAM" id="SSF53822">
    <property type="entry name" value="Periplasmic binding protein-like I"/>
    <property type="match status" value="1"/>
</dbReference>
<keyword evidence="6 7" id="KW-0804">Transcription</keyword>
<dbReference type="PRINTS" id="PR00036">
    <property type="entry name" value="HTHLACI"/>
</dbReference>
<evidence type="ECO:0000256" key="3">
    <source>
        <dbReference type="ARBA" id="ARBA00023015"/>
    </source>
</evidence>
<dbReference type="Proteomes" id="UP000294321">
    <property type="component" value="Chromosome"/>
</dbReference>
<reference evidence="10" key="1">
    <citation type="submission" date="2018-12" db="EMBL/GenBank/DDBJ databases">
        <title>A new species of lactobacillus.</title>
        <authorList>
            <person name="Jian Y."/>
            <person name="Xin L."/>
            <person name="Hong Z.J."/>
            <person name="Ming L.Z."/>
            <person name="Hong X.Z."/>
        </authorList>
    </citation>
    <scope>NUCLEOTIDE SEQUENCE [LARGE SCALE GENOMIC DNA]</scope>
    <source>
        <strain evidence="10">HSLZ-75</strain>
    </source>
</reference>
<keyword evidence="3 7" id="KW-0805">Transcription regulation</keyword>
<comment type="function">
    <text evidence="7">Global transcriptional regulator of carbon catabolite repression (CCR) and carbon catabolite activation (CCA), which ensures optimal energy usage under diverse conditions.</text>
</comment>
<dbReference type="PANTHER" id="PTHR30146:SF150">
    <property type="entry name" value="ARABINOSE METABOLISM TRANSCRIPTIONAL REPRESSOR"/>
    <property type="match status" value="1"/>
</dbReference>
<proteinExistence type="predicted"/>
<dbReference type="Pfam" id="PF00356">
    <property type="entry name" value="LacI"/>
    <property type="match status" value="1"/>
</dbReference>
<dbReference type="InterPro" id="IPR010982">
    <property type="entry name" value="Lambda_DNA-bd_dom_sf"/>
</dbReference>
<dbReference type="Pfam" id="PF13377">
    <property type="entry name" value="Peripla_BP_3"/>
    <property type="match status" value="1"/>
</dbReference>
<evidence type="ECO:0000256" key="1">
    <source>
        <dbReference type="ARBA" id="ARBA00019435"/>
    </source>
</evidence>
<dbReference type="SMART" id="SM00354">
    <property type="entry name" value="HTH_LACI"/>
    <property type="match status" value="1"/>
</dbReference>
<evidence type="ECO:0000313" key="10">
    <source>
        <dbReference type="Proteomes" id="UP000294321"/>
    </source>
</evidence>
<dbReference type="PROSITE" id="PS00356">
    <property type="entry name" value="HTH_LACI_1"/>
    <property type="match status" value="1"/>
</dbReference>
<dbReference type="OrthoDB" id="9784962at2"/>
<dbReference type="InterPro" id="IPR028082">
    <property type="entry name" value="Peripla_BP_I"/>
</dbReference>
<dbReference type="SUPFAM" id="SSF47413">
    <property type="entry name" value="lambda repressor-like DNA-binding domains"/>
    <property type="match status" value="1"/>
</dbReference>
<evidence type="ECO:0000256" key="2">
    <source>
        <dbReference type="ARBA" id="ARBA00022491"/>
    </source>
</evidence>
<dbReference type="PANTHER" id="PTHR30146">
    <property type="entry name" value="LACI-RELATED TRANSCRIPTIONAL REPRESSOR"/>
    <property type="match status" value="1"/>
</dbReference>
<keyword evidence="10" id="KW-1185">Reference proteome</keyword>
<gene>
    <name evidence="9" type="primary">ccpA</name>
    <name evidence="9" type="ORF">ELX58_06345</name>
</gene>
<name>A0A4P6ZLN0_9LACO</name>
<keyword evidence="4 7" id="KW-0238">DNA-binding</keyword>
<dbReference type="InterPro" id="IPR006377">
    <property type="entry name" value="CcpA"/>
</dbReference>
<protein>
    <recommendedName>
        <fullName evidence="1 7">Catabolite control protein A</fullName>
    </recommendedName>
</protein>
<dbReference type="GO" id="GO:0003700">
    <property type="term" value="F:DNA-binding transcription factor activity"/>
    <property type="evidence" value="ECO:0007669"/>
    <property type="project" value="TreeGrafter"/>
</dbReference>
<feature type="domain" description="HTH lacI-type" evidence="8">
    <location>
        <begin position="6"/>
        <end position="60"/>
    </location>
</feature>
<dbReference type="NCBIfam" id="TIGR01481">
    <property type="entry name" value="ccpA"/>
    <property type="match status" value="1"/>
</dbReference>
<dbReference type="EMBL" id="CP034726">
    <property type="protein sequence ID" value="QBP18726.1"/>
    <property type="molecule type" value="Genomic_DNA"/>
</dbReference>
<dbReference type="RefSeq" id="WP_133442284.1">
    <property type="nucleotide sequence ID" value="NZ_CP034726.1"/>
</dbReference>
<keyword evidence="5 7" id="KW-0010">Activator</keyword>
<evidence type="ECO:0000256" key="6">
    <source>
        <dbReference type="ARBA" id="ARBA00023163"/>
    </source>
</evidence>
<evidence type="ECO:0000256" key="4">
    <source>
        <dbReference type="ARBA" id="ARBA00023125"/>
    </source>
</evidence>
<dbReference type="Gene3D" id="1.10.260.40">
    <property type="entry name" value="lambda repressor-like DNA-binding domains"/>
    <property type="match status" value="1"/>
</dbReference>
<evidence type="ECO:0000313" key="9">
    <source>
        <dbReference type="EMBL" id="QBP18726.1"/>
    </source>
</evidence>
<dbReference type="PROSITE" id="PS50932">
    <property type="entry name" value="HTH_LACI_2"/>
    <property type="match status" value="1"/>
</dbReference>
<evidence type="ECO:0000259" key="8">
    <source>
        <dbReference type="PROSITE" id="PS50932"/>
    </source>
</evidence>
<evidence type="ECO:0000256" key="5">
    <source>
        <dbReference type="ARBA" id="ARBA00023159"/>
    </source>
</evidence>
<dbReference type="InterPro" id="IPR046335">
    <property type="entry name" value="LacI/GalR-like_sensor"/>
</dbReference>
<dbReference type="KEGG" id="lji:ELX58_06345"/>